<evidence type="ECO:0000256" key="1">
    <source>
        <dbReference type="SAM" id="MobiDB-lite"/>
    </source>
</evidence>
<dbReference type="AlphaFoldDB" id="A0A0F9LBB1"/>
<reference evidence="2" key="1">
    <citation type="journal article" date="2015" name="Nature">
        <title>Complex archaea that bridge the gap between prokaryotes and eukaryotes.</title>
        <authorList>
            <person name="Spang A."/>
            <person name="Saw J.H."/>
            <person name="Jorgensen S.L."/>
            <person name="Zaremba-Niedzwiedzka K."/>
            <person name="Martijn J."/>
            <person name="Lind A.E."/>
            <person name="van Eijk R."/>
            <person name="Schleper C."/>
            <person name="Guy L."/>
            <person name="Ettema T.J."/>
        </authorList>
    </citation>
    <scope>NUCLEOTIDE SEQUENCE</scope>
</reference>
<gene>
    <name evidence="2" type="ORF">LCGC14_1236030</name>
</gene>
<evidence type="ECO:0000313" key="2">
    <source>
        <dbReference type="EMBL" id="KKM90698.1"/>
    </source>
</evidence>
<dbReference type="EMBL" id="LAZR01006640">
    <property type="protein sequence ID" value="KKM90698.1"/>
    <property type="molecule type" value="Genomic_DNA"/>
</dbReference>
<sequence length="212" mass="22581">MGNLENVAVFGTLTVGGLFLASQIAGSPGSQSGGSGGFDAPKSRGRAVGLPEGLPKKASKVASSELSGMGSSELSGQAQTEKPIVFNINVEAEKFPKSFIPDSVTTTTKPPVTKKEDKINIFTNLDEPVSILDLETGGVTLTTGRQIIIDQLSDLTPTLDLTSEPVFRDYRQGASGVPLTPSKKQFRVSPTRKIKTPLAFIGIKRLFGRWFR</sequence>
<feature type="compositionally biased region" description="Low complexity" evidence="1">
    <location>
        <begin position="63"/>
        <end position="76"/>
    </location>
</feature>
<organism evidence="2">
    <name type="scientific">marine sediment metagenome</name>
    <dbReference type="NCBI Taxonomy" id="412755"/>
    <lineage>
        <taxon>unclassified sequences</taxon>
        <taxon>metagenomes</taxon>
        <taxon>ecological metagenomes</taxon>
    </lineage>
</organism>
<comment type="caution">
    <text evidence="2">The sequence shown here is derived from an EMBL/GenBank/DDBJ whole genome shotgun (WGS) entry which is preliminary data.</text>
</comment>
<accession>A0A0F9LBB1</accession>
<protein>
    <submittedName>
        <fullName evidence="2">Uncharacterized protein</fullName>
    </submittedName>
</protein>
<name>A0A0F9LBB1_9ZZZZ</name>
<feature type="region of interest" description="Disordered" evidence="1">
    <location>
        <begin position="26"/>
        <end position="78"/>
    </location>
</feature>
<proteinExistence type="predicted"/>